<organism evidence="1 2">
    <name type="scientific">Amycolatopsis alkalitolerans</name>
    <dbReference type="NCBI Taxonomy" id="2547244"/>
    <lineage>
        <taxon>Bacteria</taxon>
        <taxon>Bacillati</taxon>
        <taxon>Actinomycetota</taxon>
        <taxon>Actinomycetes</taxon>
        <taxon>Pseudonocardiales</taxon>
        <taxon>Pseudonocardiaceae</taxon>
        <taxon>Amycolatopsis</taxon>
    </lineage>
</organism>
<sequence>MVPVMASYAKRGKRGSIDVLPSGALRVRVDAGVDPIRKREPYLTETVYEEHSAAASGESW</sequence>
<dbReference type="Proteomes" id="UP000305546">
    <property type="component" value="Unassembled WGS sequence"/>
</dbReference>
<proteinExistence type="predicted"/>
<dbReference type="AlphaFoldDB" id="A0A5C4LR64"/>
<gene>
    <name evidence="1" type="ORF">FG385_28835</name>
</gene>
<accession>A0A5C4LR64</accession>
<reference evidence="1 2" key="1">
    <citation type="submission" date="2019-06" db="EMBL/GenBank/DDBJ databases">
        <title>Amycolatopsis alkalitolerans sp. nov., isolated from Gastrodia elata Blume.</title>
        <authorList>
            <person name="Narsing Rao M.P."/>
            <person name="Li W.J."/>
        </authorList>
    </citation>
    <scope>NUCLEOTIDE SEQUENCE [LARGE SCALE GENOMIC DNA]</scope>
    <source>
        <strain evidence="1 2">SYSUP0005</strain>
    </source>
</reference>
<comment type="caution">
    <text evidence="1">The sequence shown here is derived from an EMBL/GenBank/DDBJ whole genome shotgun (WGS) entry which is preliminary data.</text>
</comment>
<protein>
    <submittedName>
        <fullName evidence="1">Uncharacterized protein</fullName>
    </submittedName>
</protein>
<evidence type="ECO:0000313" key="2">
    <source>
        <dbReference type="Proteomes" id="UP000305546"/>
    </source>
</evidence>
<dbReference type="EMBL" id="VDFW01000036">
    <property type="protein sequence ID" value="TNC21153.1"/>
    <property type="molecule type" value="Genomic_DNA"/>
</dbReference>
<dbReference type="RefSeq" id="WP_139099955.1">
    <property type="nucleotide sequence ID" value="NZ_VDFW01000036.1"/>
</dbReference>
<dbReference type="OrthoDB" id="3404027at2"/>
<evidence type="ECO:0000313" key="1">
    <source>
        <dbReference type="EMBL" id="TNC21153.1"/>
    </source>
</evidence>
<name>A0A5C4LR64_9PSEU</name>
<keyword evidence="2" id="KW-1185">Reference proteome</keyword>